<organism evidence="2 3">
    <name type="scientific">Chrysophaeum taylorii</name>
    <dbReference type="NCBI Taxonomy" id="2483200"/>
    <lineage>
        <taxon>Eukaryota</taxon>
        <taxon>Sar</taxon>
        <taxon>Stramenopiles</taxon>
        <taxon>Ochrophyta</taxon>
        <taxon>Pelagophyceae</taxon>
        <taxon>Pelagomonadales</taxon>
        <taxon>Pelagomonadaceae</taxon>
        <taxon>Chrysophaeum</taxon>
    </lineage>
</organism>
<dbReference type="GO" id="GO:0016491">
    <property type="term" value="F:oxidoreductase activity"/>
    <property type="evidence" value="ECO:0007669"/>
    <property type="project" value="InterPro"/>
</dbReference>
<reference evidence="2" key="1">
    <citation type="submission" date="2023-01" db="EMBL/GenBank/DDBJ databases">
        <title>Metagenome sequencing of chrysophaentin producing Chrysophaeum taylorii.</title>
        <authorList>
            <person name="Davison J."/>
            <person name="Bewley C."/>
        </authorList>
    </citation>
    <scope>NUCLEOTIDE SEQUENCE</scope>
    <source>
        <strain evidence="2">NIES-1699</strain>
    </source>
</reference>
<accession>A0AAD7U5E6</accession>
<evidence type="ECO:0000313" key="2">
    <source>
        <dbReference type="EMBL" id="KAJ8598596.1"/>
    </source>
</evidence>
<feature type="domain" description="Tyrosinase copper-binding" evidence="1">
    <location>
        <begin position="189"/>
        <end position="360"/>
    </location>
</feature>
<dbReference type="Pfam" id="PF00264">
    <property type="entry name" value="Tyrosinase"/>
    <property type="match status" value="1"/>
</dbReference>
<protein>
    <recommendedName>
        <fullName evidence="1">Tyrosinase copper-binding domain-containing protein</fullName>
    </recommendedName>
</protein>
<comment type="caution">
    <text evidence="2">The sequence shown here is derived from an EMBL/GenBank/DDBJ whole genome shotgun (WGS) entry which is preliminary data.</text>
</comment>
<keyword evidence="3" id="KW-1185">Reference proteome</keyword>
<name>A0AAD7U5E6_9STRA</name>
<dbReference type="InterPro" id="IPR008922">
    <property type="entry name" value="Di-copper_centre_dom_sf"/>
</dbReference>
<evidence type="ECO:0000259" key="1">
    <source>
        <dbReference type="Pfam" id="PF00264"/>
    </source>
</evidence>
<sequence>MSDSHWRVGAGRAVGLGLALVWAVTFVSTRERPVLVEEEGFSVRVSNPYERRLGRKIGDGLYPFGLLVDVSQKTKFEAASAVRWEIEGVASTETLSEVEVKFPHPGDFRLATTDGSGKVVMEETVHVRVVRRELRELTTEEVSDYFDALHVLYTIDDVEGKSKFGADYVSAFWLIREHLYGAAQRDCDHWHDDAGIMNHHVGVTWEFEKALRVVNGETAAHYWDYVLDAKVFGTSVETMTKSPIFGDSWFGGIPNEESSHVLAKGRWAYTPIMANARSYSNITNPYGLLRSPWNTNKIPFVLRSQYTLGQRGANFQLPSCSDFQSYLTSKVVQLSDVLSALNGALHGPVHIMVGGHWGDQKPIWNHLATHTDQSMSQLLLFSKFMWRQGYVRCPEKCSTDAPQDQCMCSCPADIVRGRNAREVLEAVGGLNSDMPFLEYWELSAEATGGDQDVTYQNLLNALCHVGFPGEMFTSAAPQDPIFWPLHGNAERFLQYVRLMKHSGMIDLDETWDYAHLDDVASDTGVVCDWDNVGGMDLPNCVRATCPGHHEDDLLPFTDLLDGQLMTNKEFYFNISTPFADSRLDYVYNSLSYWPGCDNNTLYTPTLLLLEEEEVSTAQTEDEEDTTEKEIPLFPGQDFWIYKHALAARTGESDDLSTFAFEILGYQVEKEDIGCHGIKTSVNTFPPGQFQLHWVASTILANDPIPVDTWEQFFTDLNGDMSEFNIFMHNKVTMFVLNITLMSDKLKEMGTPTLRRQSTGYTSGGSDCALGHVIFQLAGRAYEFVGALATTDDEEEEGEEEDLRWWPPWDASECPDAHGFEEKDLDVWVGQYLAAGASCDPNCTAWAEERGFHPPMFAGGSVGITKDSLGATQGSSVDVLFKDLEYLAALDITTSSSEGCTVFTIPTLVAGGYEAPVKYVVNENLPGQADVEKYNSYIHGVHVNATGSDETWASWDHWLDQHFGLEYVGNNSDAIAYALDQYLPGRPVGQRTAYPNWPMDDAHSDLHWYVGYDGPVAWEWWVMAPTSNYSTDQMAILCSCVPENNLNIYQQRTGATECTDMALIQNLELDIISTPKKNNFAFVGGDFVLYKQALPVSVGSTSALAEFAYEILGTDVYRTDIGCKGMKMSVNVNPSGFQLHFVESRILAADPRPIQQWQDYFEDLNGDLSSFNVFMHNKVTLFTTQLDEMKDKLDAMGKPLMLRRSSGYYYQGEDTSLGHVLFALAGRIYELVGPTNRDWHEWSDAECPLAHGFADKRLDSRAEWFREVNDISSKSQQWKNNRGFYPPMFAGGSVLIGASDLDDDGGGGISVLFQDLANVAGLDVHATESSSDGCTVYEIPTQVVGPYSAPVKYVVNTNLENPGLEEVSEYNAYVREIHDDYTGKDKTWHMWDHWLDQHFGLEYVGNNSDYVAGALDLYLPGRPVGQRVGFPGLPYDDLDSAVHWYVGYAGPLTWEYWINTGDNYNTTTIAELCSCIPENSLELYHQRTNIGVCTDSGLLETLDDDGTASSF</sequence>
<dbReference type="EMBL" id="JAQMWT010000670">
    <property type="protein sequence ID" value="KAJ8598596.1"/>
    <property type="molecule type" value="Genomic_DNA"/>
</dbReference>
<dbReference type="InterPro" id="IPR002227">
    <property type="entry name" value="Tyrosinase_Cu-bd"/>
</dbReference>
<dbReference type="Gene3D" id="1.10.1280.10">
    <property type="entry name" value="Di-copper center containing domain from catechol oxidase"/>
    <property type="match status" value="1"/>
</dbReference>
<dbReference type="Proteomes" id="UP001230188">
    <property type="component" value="Unassembled WGS sequence"/>
</dbReference>
<evidence type="ECO:0000313" key="3">
    <source>
        <dbReference type="Proteomes" id="UP001230188"/>
    </source>
</evidence>
<gene>
    <name evidence="2" type="ORF">CTAYLR_001690</name>
</gene>
<proteinExistence type="predicted"/>
<dbReference type="SUPFAM" id="SSF48056">
    <property type="entry name" value="Di-copper centre-containing domain"/>
    <property type="match status" value="1"/>
</dbReference>